<evidence type="ECO:0000256" key="1">
    <source>
        <dbReference type="SAM" id="Coils"/>
    </source>
</evidence>
<evidence type="ECO:0000256" key="2">
    <source>
        <dbReference type="SAM" id="MobiDB-lite"/>
    </source>
</evidence>
<sequence length="470" mass="51143">MAGGDRASWLGKEAKVNGLFAANVMPKRRKHKNKVLPSSHALSDGAQLAASQVEGELAALRNIVSEEGRMKDKLLDAMGERCSKAEARIEEVLREKARVERDLEAAKYSLQEKTSSEREIAELEAALEQANAKVSAARTAASEKERTAAELQRKVSQLEQAHARVSQGQSMRTAHLEEQVETLQRALDETRDVAQAQLAAARENEQVARKSENAHSQLAGTVEELQEERDGLKKAMQKLLADNEQLRTSNRTLLHRAEESEAALENAKRRVSSHADKYRDQERLCKEATEAASAAEAKSARLADQLKASQKKASFLVKKADAAQDKLVAKEKEVLDLAEKLESLNKKYRMVRERLEYVKHTSGVGSNGCNDTSALRKSNNHEEDPDSSSGNPSASLPGVRPGGRRGSSPTKASTRSSTTASALGSTTGRHEDQSTTAKPAAARASIEPQAPSLVDPALASDSDAPAWMRF</sequence>
<protein>
    <submittedName>
        <fullName evidence="3">Uncharacterized protein</fullName>
    </submittedName>
</protein>
<keyword evidence="1" id="KW-0175">Coiled coil</keyword>
<evidence type="ECO:0000313" key="3">
    <source>
        <dbReference type="EMBL" id="GBG32297.1"/>
    </source>
</evidence>
<feature type="coiled-coil region" evidence="1">
    <location>
        <begin position="75"/>
        <end position="354"/>
    </location>
</feature>
<proteinExistence type="predicted"/>
<accession>A0A2R5GN26</accession>
<reference evidence="3 4" key="1">
    <citation type="submission" date="2017-12" db="EMBL/GenBank/DDBJ databases">
        <title>Sequencing, de novo assembly and annotation of complete genome of a new Thraustochytrid species, strain FCC1311.</title>
        <authorList>
            <person name="Sedici K."/>
            <person name="Godart F."/>
            <person name="Aiese Cigliano R."/>
            <person name="Sanseverino W."/>
            <person name="Barakat M."/>
            <person name="Ortet P."/>
            <person name="Marechal E."/>
            <person name="Cagnac O."/>
            <person name="Amato A."/>
        </authorList>
    </citation>
    <scope>NUCLEOTIDE SEQUENCE [LARGE SCALE GENOMIC DNA]</scope>
</reference>
<gene>
    <name evidence="3" type="ORF">FCC1311_085222</name>
</gene>
<name>A0A2R5GN26_9STRA</name>
<keyword evidence="4" id="KW-1185">Reference proteome</keyword>
<feature type="region of interest" description="Disordered" evidence="2">
    <location>
        <begin position="361"/>
        <end position="470"/>
    </location>
</feature>
<dbReference type="AlphaFoldDB" id="A0A2R5GN26"/>
<organism evidence="3 4">
    <name type="scientific">Hondaea fermentalgiana</name>
    <dbReference type="NCBI Taxonomy" id="2315210"/>
    <lineage>
        <taxon>Eukaryota</taxon>
        <taxon>Sar</taxon>
        <taxon>Stramenopiles</taxon>
        <taxon>Bigyra</taxon>
        <taxon>Labyrinthulomycetes</taxon>
        <taxon>Thraustochytrida</taxon>
        <taxon>Thraustochytriidae</taxon>
        <taxon>Hondaea</taxon>
    </lineage>
</organism>
<evidence type="ECO:0000313" key="4">
    <source>
        <dbReference type="Proteomes" id="UP000241890"/>
    </source>
</evidence>
<dbReference type="EMBL" id="BEYU01000120">
    <property type="protein sequence ID" value="GBG32297.1"/>
    <property type="molecule type" value="Genomic_DNA"/>
</dbReference>
<feature type="compositionally biased region" description="Low complexity" evidence="2">
    <location>
        <begin position="452"/>
        <end position="470"/>
    </location>
</feature>
<dbReference type="InParanoid" id="A0A2R5GN26"/>
<dbReference type="Proteomes" id="UP000241890">
    <property type="component" value="Unassembled WGS sequence"/>
</dbReference>
<comment type="caution">
    <text evidence="3">The sequence shown here is derived from an EMBL/GenBank/DDBJ whole genome shotgun (WGS) entry which is preliminary data.</text>
</comment>
<feature type="compositionally biased region" description="Polar residues" evidence="2">
    <location>
        <begin position="363"/>
        <end position="377"/>
    </location>
</feature>
<feature type="compositionally biased region" description="Low complexity" evidence="2">
    <location>
        <begin position="406"/>
        <end position="427"/>
    </location>
</feature>